<dbReference type="InterPro" id="IPR015943">
    <property type="entry name" value="WD40/YVTN_repeat-like_dom_sf"/>
</dbReference>
<feature type="repeat" description="WD" evidence="3">
    <location>
        <begin position="575"/>
        <end position="618"/>
    </location>
</feature>
<keyword evidence="1 3" id="KW-0853">WD repeat</keyword>
<dbReference type="InterPro" id="IPR020472">
    <property type="entry name" value="WD40_PAC1"/>
</dbReference>
<feature type="region of interest" description="Disordered" evidence="4">
    <location>
        <begin position="327"/>
        <end position="349"/>
    </location>
</feature>
<evidence type="ECO:0000256" key="4">
    <source>
        <dbReference type="SAM" id="MobiDB-lite"/>
    </source>
</evidence>
<feature type="domain" description="Protein kinase" evidence="5">
    <location>
        <begin position="14"/>
        <end position="266"/>
    </location>
</feature>
<dbReference type="InterPro" id="IPR036322">
    <property type="entry name" value="WD40_repeat_dom_sf"/>
</dbReference>
<dbReference type="SMART" id="SM00320">
    <property type="entry name" value="WD40"/>
    <property type="match status" value="7"/>
</dbReference>
<dbReference type="InterPro" id="IPR001680">
    <property type="entry name" value="WD40_rpt"/>
</dbReference>
<organism evidence="6 7">
    <name type="scientific">Nonomuraea solani</name>
    <dbReference type="NCBI Taxonomy" id="1144553"/>
    <lineage>
        <taxon>Bacteria</taxon>
        <taxon>Bacillati</taxon>
        <taxon>Actinomycetota</taxon>
        <taxon>Actinomycetes</taxon>
        <taxon>Streptosporangiales</taxon>
        <taxon>Streptosporangiaceae</taxon>
        <taxon>Nonomuraea</taxon>
    </lineage>
</organism>
<dbReference type="CDD" id="cd14014">
    <property type="entry name" value="STKc_PknB_like"/>
    <property type="match status" value="1"/>
</dbReference>
<evidence type="ECO:0000256" key="1">
    <source>
        <dbReference type="ARBA" id="ARBA00022574"/>
    </source>
</evidence>
<dbReference type="PROSITE" id="PS00108">
    <property type="entry name" value="PROTEIN_KINASE_ST"/>
    <property type="match status" value="1"/>
</dbReference>
<dbReference type="Pfam" id="PF00400">
    <property type="entry name" value="WD40"/>
    <property type="match status" value="7"/>
</dbReference>
<name>A0A1H5UT80_9ACTN</name>
<feature type="repeat" description="WD" evidence="3">
    <location>
        <begin position="530"/>
        <end position="573"/>
    </location>
</feature>
<dbReference type="InterPro" id="IPR019775">
    <property type="entry name" value="WD40_repeat_CS"/>
</dbReference>
<gene>
    <name evidence="6" type="ORF">SAMN05444920_101642</name>
</gene>
<dbReference type="PROSITE" id="PS50011">
    <property type="entry name" value="PROTEIN_KINASE_DOM"/>
    <property type="match status" value="1"/>
</dbReference>
<evidence type="ECO:0000256" key="2">
    <source>
        <dbReference type="ARBA" id="ARBA00022737"/>
    </source>
</evidence>
<dbReference type="PROSITE" id="PS50082">
    <property type="entry name" value="WD_REPEATS_2"/>
    <property type="match status" value="6"/>
</dbReference>
<evidence type="ECO:0000313" key="7">
    <source>
        <dbReference type="Proteomes" id="UP000236732"/>
    </source>
</evidence>
<feature type="region of interest" description="Disordered" evidence="4">
    <location>
        <begin position="263"/>
        <end position="292"/>
    </location>
</feature>
<dbReference type="PANTHER" id="PTHR22847:SF637">
    <property type="entry name" value="WD REPEAT DOMAIN 5B"/>
    <property type="match status" value="1"/>
</dbReference>
<feature type="compositionally biased region" description="Low complexity" evidence="4">
    <location>
        <begin position="328"/>
        <end position="343"/>
    </location>
</feature>
<dbReference type="InterPro" id="IPR000719">
    <property type="entry name" value="Prot_kinase_dom"/>
</dbReference>
<evidence type="ECO:0000259" key="5">
    <source>
        <dbReference type="PROSITE" id="PS50011"/>
    </source>
</evidence>
<dbReference type="CDD" id="cd00200">
    <property type="entry name" value="WD40"/>
    <property type="match status" value="1"/>
</dbReference>
<dbReference type="GO" id="GO:0005524">
    <property type="term" value="F:ATP binding"/>
    <property type="evidence" value="ECO:0007669"/>
    <property type="project" value="InterPro"/>
</dbReference>
<feature type="repeat" description="WD" evidence="3">
    <location>
        <begin position="440"/>
        <end position="483"/>
    </location>
</feature>
<dbReference type="Pfam" id="PF00069">
    <property type="entry name" value="Pkinase"/>
    <property type="match status" value="1"/>
</dbReference>
<feature type="repeat" description="WD" evidence="3">
    <location>
        <begin position="352"/>
        <end position="395"/>
    </location>
</feature>
<accession>A0A1H5UT80</accession>
<dbReference type="EMBL" id="FNVT01000001">
    <property type="protein sequence ID" value="SEF78295.1"/>
    <property type="molecule type" value="Genomic_DNA"/>
</dbReference>
<dbReference type="SMART" id="SM00220">
    <property type="entry name" value="S_TKc"/>
    <property type="match status" value="1"/>
</dbReference>
<dbReference type="SUPFAM" id="SSF56112">
    <property type="entry name" value="Protein kinase-like (PK-like)"/>
    <property type="match status" value="1"/>
</dbReference>
<dbReference type="Gene3D" id="2.130.10.10">
    <property type="entry name" value="YVTN repeat-like/Quinoprotein amine dehydrogenase"/>
    <property type="match status" value="2"/>
</dbReference>
<dbReference type="InterPro" id="IPR008271">
    <property type="entry name" value="Ser/Thr_kinase_AS"/>
</dbReference>
<dbReference type="PROSITE" id="PS50294">
    <property type="entry name" value="WD_REPEATS_REGION"/>
    <property type="match status" value="5"/>
</dbReference>
<evidence type="ECO:0000256" key="3">
    <source>
        <dbReference type="PROSITE-ProRule" id="PRU00221"/>
    </source>
</evidence>
<dbReference type="InterPro" id="IPR011009">
    <property type="entry name" value="Kinase-like_dom_sf"/>
</dbReference>
<keyword evidence="7" id="KW-1185">Reference proteome</keyword>
<dbReference type="GO" id="GO:0004672">
    <property type="term" value="F:protein kinase activity"/>
    <property type="evidence" value="ECO:0007669"/>
    <property type="project" value="InterPro"/>
</dbReference>
<keyword evidence="2" id="KW-0677">Repeat</keyword>
<feature type="repeat" description="WD" evidence="3">
    <location>
        <begin position="397"/>
        <end position="440"/>
    </location>
</feature>
<evidence type="ECO:0000313" key="6">
    <source>
        <dbReference type="EMBL" id="SEF78295.1"/>
    </source>
</evidence>
<sequence>MSRPGEHLGRIAGYRLTGFLGEGGQGVVYLGLDPSGTEVAVKVLRVGMPGDPEAARRFFRQVELARRVAPFSTARVLDMGMHEERPYIVSEYVRGDSLERAVRRDGPRTGGGLERLAVATATALAAIHHAGVVHRDLKPGNVILGPEGPVVIDFGISRALDHAVTQTGAVGTPGYMAPEQVRMEPVGPAADVFSWAATMVYAATGRRVFPGDSVAAVLRALLYGEPDVEGVPEQLRSLVLACLSKEPAGRPTSDDLVQTLTGRTALTTTPVPATMPAPALEPEPAPPPETAPPPVSLWKRWWRALLAGGVAVCVVAAVLAMTMWSRSPGTGPAPTATATATPPLGTDIGRPLAGHTNDVRAAAVGTLDGVPVVLTGSDDETARLWNLRTSQQLGAPLAGHTEWVRSVVLDQLDGRPIAVTASDDDTARVWDLRTGQARTLKGHEGDVKGVATVRIGDRHVAVTASADGTARVWDLRSGEQTGAPLTGHKGAVWAVAAGQVGGRAIAVTAGDDKTVRMWDLTTRKQVGAPMTGHTGWVRSVALANLDGVPVAVTGSEDTTVRVWDLTSGKAYGAPLTGHTGWVWAVAAGNVGGVPVVVSGGEDKTARVWDLRTRKQLGAPYTGHTDCVWSVAIGLLDGRPIAVTGSRDQTARAWSLGPPR</sequence>
<dbReference type="PRINTS" id="PR00320">
    <property type="entry name" value="GPROTEINBRPT"/>
</dbReference>
<dbReference type="Gene3D" id="3.30.200.20">
    <property type="entry name" value="Phosphorylase Kinase, domain 1"/>
    <property type="match status" value="1"/>
</dbReference>
<dbReference type="RefSeq" id="WP_103954173.1">
    <property type="nucleotide sequence ID" value="NZ_FNVT01000001.1"/>
</dbReference>
<protein>
    <submittedName>
        <fullName evidence="6">WD domain-containing protein, G-beta repeat-containing protein</fullName>
    </submittedName>
</protein>
<dbReference type="OrthoDB" id="951193at2"/>
<dbReference type="Gene3D" id="1.10.510.10">
    <property type="entry name" value="Transferase(Phosphotransferase) domain 1"/>
    <property type="match status" value="1"/>
</dbReference>
<dbReference type="Proteomes" id="UP000236732">
    <property type="component" value="Unassembled WGS sequence"/>
</dbReference>
<reference evidence="6 7" key="1">
    <citation type="submission" date="2016-10" db="EMBL/GenBank/DDBJ databases">
        <authorList>
            <person name="de Groot N.N."/>
        </authorList>
    </citation>
    <scope>NUCLEOTIDE SEQUENCE [LARGE SCALE GENOMIC DNA]</scope>
    <source>
        <strain evidence="6 7">CGMCC 4.7037</strain>
    </source>
</reference>
<feature type="compositionally biased region" description="Pro residues" evidence="4">
    <location>
        <begin position="273"/>
        <end position="292"/>
    </location>
</feature>
<feature type="compositionally biased region" description="Low complexity" evidence="4">
    <location>
        <begin position="263"/>
        <end position="272"/>
    </location>
</feature>
<dbReference type="PANTHER" id="PTHR22847">
    <property type="entry name" value="WD40 REPEAT PROTEIN"/>
    <property type="match status" value="1"/>
</dbReference>
<dbReference type="AlphaFoldDB" id="A0A1H5UT80"/>
<feature type="repeat" description="WD" evidence="3">
    <location>
        <begin position="485"/>
        <end position="528"/>
    </location>
</feature>
<proteinExistence type="predicted"/>
<dbReference type="PROSITE" id="PS00678">
    <property type="entry name" value="WD_REPEATS_1"/>
    <property type="match status" value="6"/>
</dbReference>
<dbReference type="SUPFAM" id="SSF50978">
    <property type="entry name" value="WD40 repeat-like"/>
    <property type="match status" value="1"/>
</dbReference>